<protein>
    <submittedName>
        <fullName evidence="1">Uncharacterized protein</fullName>
    </submittedName>
</protein>
<dbReference type="PANTHER" id="PTHR34954:SF4">
    <property type="entry name" value="PROTEIN TRIGALACTOSYLDIACYLGLYCEROL 4, CHLOROPLASTIC"/>
    <property type="match status" value="1"/>
</dbReference>
<proteinExistence type="predicted"/>
<keyword evidence="2" id="KW-1185">Reference proteome</keyword>
<dbReference type="GO" id="GO:0034196">
    <property type="term" value="P:acylglycerol transport"/>
    <property type="evidence" value="ECO:0007669"/>
    <property type="project" value="InterPro"/>
</dbReference>
<dbReference type="GO" id="GO:0009941">
    <property type="term" value="C:chloroplast envelope"/>
    <property type="evidence" value="ECO:0007669"/>
    <property type="project" value="TreeGrafter"/>
</dbReference>
<organism evidence="1 2">
    <name type="scientific">Dillenia turbinata</name>
    <dbReference type="NCBI Taxonomy" id="194707"/>
    <lineage>
        <taxon>Eukaryota</taxon>
        <taxon>Viridiplantae</taxon>
        <taxon>Streptophyta</taxon>
        <taxon>Embryophyta</taxon>
        <taxon>Tracheophyta</taxon>
        <taxon>Spermatophyta</taxon>
        <taxon>Magnoliopsida</taxon>
        <taxon>eudicotyledons</taxon>
        <taxon>Gunneridae</taxon>
        <taxon>Pentapetalae</taxon>
        <taxon>Dilleniales</taxon>
        <taxon>Dilleniaceae</taxon>
        <taxon>Dillenia</taxon>
    </lineage>
</organism>
<evidence type="ECO:0000313" key="2">
    <source>
        <dbReference type="Proteomes" id="UP001370490"/>
    </source>
</evidence>
<accession>A0AAN8UDR8</accession>
<dbReference type="AlphaFoldDB" id="A0AAN8UDR8"/>
<gene>
    <name evidence="1" type="ORF">RJ641_020921</name>
</gene>
<dbReference type="PANTHER" id="PTHR34954">
    <property type="entry name" value="EXPRESSED PROTEIN"/>
    <property type="match status" value="1"/>
</dbReference>
<reference evidence="1 2" key="1">
    <citation type="submission" date="2023-12" db="EMBL/GenBank/DDBJ databases">
        <title>A high-quality genome assembly for Dillenia turbinata (Dilleniales).</title>
        <authorList>
            <person name="Chanderbali A."/>
        </authorList>
    </citation>
    <scope>NUCLEOTIDE SEQUENCE [LARGE SCALE GENOMIC DNA]</scope>
    <source>
        <strain evidence="1">LSX21</strain>
        <tissue evidence="1">Leaf</tissue>
    </source>
</reference>
<comment type="caution">
    <text evidence="1">The sequence shown here is derived from an EMBL/GenBank/DDBJ whole genome shotgun (WGS) entry which is preliminary data.</text>
</comment>
<name>A0AAN8UDR8_9MAGN</name>
<dbReference type="EMBL" id="JBAMMX010000026">
    <property type="protein sequence ID" value="KAK6913600.1"/>
    <property type="molecule type" value="Genomic_DNA"/>
</dbReference>
<sequence>MKKLRWAMDGDFWDVDVSTPRTLESVARPVPGDGECVLPLGLSRGCRLSRPNQIDFFQRFMAALFSSFAGGPDPSSAGFSLHRVLSLPFSDHCWEQSTSADPNLPRRKALLHHKALSSAVPTPRFDSGGSLAGTFVDKLGTYWDVPLSLAFDLGSVASTLAPATMSVYAIILGLRSSSKRTTNIWTSEAEKLKMVQPFDLFLSKPHVSASGIIGAVATASLGNKSVRSHAEDKSQGYAGFTFDTFSAIFADIFASVSLTAQHGNFQRLFLDLTRFHAPWIFPSGLRFLSGTSQVARNLYNSQQPKLETIAGMLPHTTLSLQQQIVGPFSFRVDSGVAVGMKGKKWHLKINEPVFAVEYALQVLGSAKAVAWYSPKHQELMVELRFYET</sequence>
<dbReference type="InterPro" id="IPR044160">
    <property type="entry name" value="TGD4-like"/>
</dbReference>
<evidence type="ECO:0000313" key="1">
    <source>
        <dbReference type="EMBL" id="KAK6913600.1"/>
    </source>
</evidence>
<dbReference type="Proteomes" id="UP001370490">
    <property type="component" value="Unassembled WGS sequence"/>
</dbReference>
<dbReference type="GO" id="GO:0070300">
    <property type="term" value="F:phosphatidic acid binding"/>
    <property type="evidence" value="ECO:0007669"/>
    <property type="project" value="InterPro"/>
</dbReference>
<dbReference type="GO" id="GO:1990052">
    <property type="term" value="P:ER to chloroplast lipid transport"/>
    <property type="evidence" value="ECO:0007669"/>
    <property type="project" value="InterPro"/>
</dbReference>